<reference evidence="4 5" key="1">
    <citation type="submission" date="2019-10" db="EMBL/GenBank/DDBJ databases">
        <title>Whole-genome sequence of the extremophile Heliorestis acidaminivorans DSM 24790.</title>
        <authorList>
            <person name="Kyndt J.A."/>
            <person name="Meyer T.E."/>
        </authorList>
    </citation>
    <scope>NUCLEOTIDE SEQUENCE [LARGE SCALE GENOMIC DNA]</scope>
    <source>
        <strain evidence="4 5">DSM 24790</strain>
    </source>
</reference>
<sequence>MSHIKALINANRSYRRFQENHVIERETLKELIDLARLSPSAANLQPLKYIISSNQEKNELIFPHLAWAGYLKEWIGPVEGERPSAYVIVLRDRQVTPKPFPVPLDCDHGIAVQSILLGAVEKGLGGCIIGALQRDKLAEALAIPEQYEILLVIALGKPIEEIVIEPLQGDIKYWRDDQKVHHVPKRNLKDIIL</sequence>
<dbReference type="Gene3D" id="3.40.109.10">
    <property type="entry name" value="NADH Oxidase"/>
    <property type="match status" value="1"/>
</dbReference>
<organism evidence="4 5">
    <name type="scientific">Heliorestis acidaminivorans</name>
    <dbReference type="NCBI Taxonomy" id="553427"/>
    <lineage>
        <taxon>Bacteria</taxon>
        <taxon>Bacillati</taxon>
        <taxon>Bacillota</taxon>
        <taxon>Clostridia</taxon>
        <taxon>Eubacteriales</taxon>
        <taxon>Heliobacteriaceae</taxon>
        <taxon>Heliorestis</taxon>
    </lineage>
</organism>
<dbReference type="CDD" id="cd02062">
    <property type="entry name" value="Nitro_FMN_reductase"/>
    <property type="match status" value="1"/>
</dbReference>
<dbReference type="EMBL" id="WBXO01000003">
    <property type="protein sequence ID" value="KAB2953346.1"/>
    <property type="molecule type" value="Genomic_DNA"/>
</dbReference>
<evidence type="ECO:0000256" key="1">
    <source>
        <dbReference type="ARBA" id="ARBA00007118"/>
    </source>
</evidence>
<evidence type="ECO:0000313" key="4">
    <source>
        <dbReference type="EMBL" id="KAB2953346.1"/>
    </source>
</evidence>
<dbReference type="SUPFAM" id="SSF55469">
    <property type="entry name" value="FMN-dependent nitroreductase-like"/>
    <property type="match status" value="1"/>
</dbReference>
<dbReference type="Gene3D" id="2.20.180.10">
    <property type="entry name" value="putative fmn-dependent nitroreductase like domains"/>
    <property type="match status" value="1"/>
</dbReference>
<dbReference type="PANTHER" id="PTHR43673:SF10">
    <property type="entry name" value="NADH DEHYDROGENASE_NAD(P)H NITROREDUCTASE XCC3605-RELATED"/>
    <property type="match status" value="1"/>
</dbReference>
<dbReference type="RefSeq" id="WP_151619310.1">
    <property type="nucleotide sequence ID" value="NZ_WBXO01000003.1"/>
</dbReference>
<dbReference type="OrthoDB" id="9804207at2"/>
<dbReference type="GO" id="GO:0016491">
    <property type="term" value="F:oxidoreductase activity"/>
    <property type="evidence" value="ECO:0007669"/>
    <property type="project" value="UniProtKB-KW"/>
</dbReference>
<dbReference type="Proteomes" id="UP000468766">
    <property type="component" value="Unassembled WGS sequence"/>
</dbReference>
<evidence type="ECO:0000313" key="5">
    <source>
        <dbReference type="Proteomes" id="UP000468766"/>
    </source>
</evidence>
<name>A0A6I0F0G1_9FIRM</name>
<gene>
    <name evidence="4" type="ORF">F9B85_05385</name>
</gene>
<evidence type="ECO:0000259" key="3">
    <source>
        <dbReference type="Pfam" id="PF00881"/>
    </source>
</evidence>
<dbReference type="InterPro" id="IPR000415">
    <property type="entry name" value="Nitroreductase-like"/>
</dbReference>
<feature type="domain" description="Nitroreductase" evidence="3">
    <location>
        <begin position="12"/>
        <end position="157"/>
    </location>
</feature>
<dbReference type="Pfam" id="PF00881">
    <property type="entry name" value="Nitroreductase"/>
    <property type="match status" value="1"/>
</dbReference>
<keyword evidence="5" id="KW-1185">Reference proteome</keyword>
<keyword evidence="2" id="KW-0560">Oxidoreductase</keyword>
<dbReference type="AlphaFoldDB" id="A0A6I0F0G1"/>
<dbReference type="InterPro" id="IPR029479">
    <property type="entry name" value="Nitroreductase"/>
</dbReference>
<protein>
    <submittedName>
        <fullName evidence="4">Nitroreductase family protein</fullName>
    </submittedName>
</protein>
<dbReference type="PANTHER" id="PTHR43673">
    <property type="entry name" value="NAD(P)H NITROREDUCTASE YDGI-RELATED"/>
    <property type="match status" value="1"/>
</dbReference>
<evidence type="ECO:0000256" key="2">
    <source>
        <dbReference type="ARBA" id="ARBA00023002"/>
    </source>
</evidence>
<dbReference type="InterPro" id="IPR023312">
    <property type="entry name" value="Put_nitroreductase_C_bac"/>
</dbReference>
<comment type="similarity">
    <text evidence="1">Belongs to the nitroreductase family.</text>
</comment>
<comment type="caution">
    <text evidence="4">The sequence shown here is derived from an EMBL/GenBank/DDBJ whole genome shotgun (WGS) entry which is preliminary data.</text>
</comment>
<accession>A0A6I0F0G1</accession>
<proteinExistence type="inferred from homology"/>